<dbReference type="PRINTS" id="PR00248">
    <property type="entry name" value="GPCRMGR"/>
</dbReference>
<dbReference type="GO" id="GO:0004930">
    <property type="term" value="F:G protein-coupled receptor activity"/>
    <property type="evidence" value="ECO:0007669"/>
    <property type="project" value="InterPro"/>
</dbReference>
<evidence type="ECO:0000313" key="7">
    <source>
        <dbReference type="Ensembl" id="ENSMALP00000001330.1"/>
    </source>
</evidence>
<dbReference type="Ensembl" id="ENSMALT00000001375.1">
    <property type="protein sequence ID" value="ENSMALP00000001330.1"/>
    <property type="gene ID" value="ENSMALG00000000993.1"/>
</dbReference>
<evidence type="ECO:0000256" key="1">
    <source>
        <dbReference type="ARBA" id="ARBA00004141"/>
    </source>
</evidence>
<keyword evidence="6" id="KW-0325">Glycoprotein</keyword>
<reference evidence="7" key="1">
    <citation type="submission" date="2025-08" db="UniProtKB">
        <authorList>
            <consortium name="Ensembl"/>
        </authorList>
    </citation>
    <scope>IDENTIFICATION</scope>
</reference>
<proteinExistence type="predicted"/>
<organism evidence="7 8">
    <name type="scientific">Monopterus albus</name>
    <name type="common">Swamp eel</name>
    <dbReference type="NCBI Taxonomy" id="43700"/>
    <lineage>
        <taxon>Eukaryota</taxon>
        <taxon>Metazoa</taxon>
        <taxon>Chordata</taxon>
        <taxon>Craniata</taxon>
        <taxon>Vertebrata</taxon>
        <taxon>Euteleostomi</taxon>
        <taxon>Actinopterygii</taxon>
        <taxon>Neopterygii</taxon>
        <taxon>Teleostei</taxon>
        <taxon>Neoteleostei</taxon>
        <taxon>Acanthomorphata</taxon>
        <taxon>Anabantaria</taxon>
        <taxon>Synbranchiformes</taxon>
        <taxon>Synbranchidae</taxon>
        <taxon>Monopterus</taxon>
    </lineage>
</organism>
<evidence type="ECO:0000256" key="5">
    <source>
        <dbReference type="ARBA" id="ARBA00023170"/>
    </source>
</evidence>
<keyword evidence="8" id="KW-1185">Reference proteome</keyword>
<evidence type="ECO:0000256" key="6">
    <source>
        <dbReference type="ARBA" id="ARBA00023180"/>
    </source>
</evidence>
<keyword evidence="2" id="KW-0812">Transmembrane</keyword>
<dbReference type="InterPro" id="IPR000337">
    <property type="entry name" value="GPCR_3"/>
</dbReference>
<evidence type="ECO:0000256" key="4">
    <source>
        <dbReference type="ARBA" id="ARBA00023136"/>
    </source>
</evidence>
<accession>A0A3Q3Q057</accession>
<dbReference type="Gene3D" id="3.40.50.2300">
    <property type="match status" value="1"/>
</dbReference>
<comment type="subcellular location">
    <subcellularLocation>
        <location evidence="1">Membrane</location>
        <topology evidence="1">Multi-pass membrane protein</topology>
    </subcellularLocation>
</comment>
<evidence type="ECO:0000256" key="2">
    <source>
        <dbReference type="ARBA" id="ARBA00022692"/>
    </source>
</evidence>
<reference evidence="7" key="2">
    <citation type="submission" date="2025-09" db="UniProtKB">
        <authorList>
            <consortium name="Ensembl"/>
        </authorList>
    </citation>
    <scope>IDENTIFICATION</scope>
</reference>
<protein>
    <submittedName>
        <fullName evidence="7">Uncharacterized protein</fullName>
    </submittedName>
</protein>
<dbReference type="STRING" id="43700.ENSMALP00000001330"/>
<evidence type="ECO:0000313" key="8">
    <source>
        <dbReference type="Proteomes" id="UP000261600"/>
    </source>
</evidence>
<evidence type="ECO:0000256" key="3">
    <source>
        <dbReference type="ARBA" id="ARBA00022989"/>
    </source>
</evidence>
<dbReference type="Proteomes" id="UP000261600">
    <property type="component" value="Unplaced"/>
</dbReference>
<name>A0A3Q3Q057_MONAL</name>
<dbReference type="SUPFAM" id="SSF53822">
    <property type="entry name" value="Periplasmic binding protein-like I"/>
    <property type="match status" value="1"/>
</dbReference>
<keyword evidence="3" id="KW-1133">Transmembrane helix</keyword>
<sequence>LLILFGFFVLIYGLPLNWKVRRDTYIHKPLPLELDEILSFQYAQAMIFAIEEINNSTDLLPGISLGYKIVRVALALVNGNEIVSTPTEAPCTRPAQVQAIIGDTSSSPKKKEIYCASLTPALI</sequence>
<keyword evidence="5" id="KW-0675">Receptor</keyword>
<dbReference type="AlphaFoldDB" id="A0A3Q3Q057"/>
<dbReference type="InterPro" id="IPR028082">
    <property type="entry name" value="Peripla_BP_I"/>
</dbReference>
<keyword evidence="4" id="KW-0472">Membrane</keyword>
<dbReference type="GO" id="GO:0016020">
    <property type="term" value="C:membrane"/>
    <property type="evidence" value="ECO:0007669"/>
    <property type="project" value="UniProtKB-SubCell"/>
</dbReference>